<feature type="signal peptide" evidence="1">
    <location>
        <begin position="1"/>
        <end position="20"/>
    </location>
</feature>
<keyword evidence="1" id="KW-0732">Signal</keyword>
<organism evidence="2 3">
    <name type="scientific">Aldrovandia affinis</name>
    <dbReference type="NCBI Taxonomy" id="143900"/>
    <lineage>
        <taxon>Eukaryota</taxon>
        <taxon>Metazoa</taxon>
        <taxon>Chordata</taxon>
        <taxon>Craniata</taxon>
        <taxon>Vertebrata</taxon>
        <taxon>Euteleostomi</taxon>
        <taxon>Actinopterygii</taxon>
        <taxon>Neopterygii</taxon>
        <taxon>Teleostei</taxon>
        <taxon>Notacanthiformes</taxon>
        <taxon>Halosauridae</taxon>
        <taxon>Aldrovandia</taxon>
    </lineage>
</organism>
<sequence>MLNCLQHILQVLLAPGCCSGLPRSAKLVVGERAEHFSLSKPVPKRSCGAHGEISQLVLQDGVRKCAPLANWHLGAEEVQGRHLARQVPEVLP</sequence>
<dbReference type="EMBL" id="JAINUG010000075">
    <property type="protein sequence ID" value="KAJ8400713.1"/>
    <property type="molecule type" value="Genomic_DNA"/>
</dbReference>
<feature type="chain" id="PRO_5042030789" description="Secreted protein" evidence="1">
    <location>
        <begin position="21"/>
        <end position="92"/>
    </location>
</feature>
<keyword evidence="3" id="KW-1185">Reference proteome</keyword>
<evidence type="ECO:0000256" key="1">
    <source>
        <dbReference type="SAM" id="SignalP"/>
    </source>
</evidence>
<name>A0AAD7SE67_9TELE</name>
<accession>A0AAD7SE67</accession>
<evidence type="ECO:0000313" key="3">
    <source>
        <dbReference type="Proteomes" id="UP001221898"/>
    </source>
</evidence>
<evidence type="ECO:0000313" key="2">
    <source>
        <dbReference type="EMBL" id="KAJ8400713.1"/>
    </source>
</evidence>
<dbReference type="Proteomes" id="UP001221898">
    <property type="component" value="Unassembled WGS sequence"/>
</dbReference>
<proteinExistence type="predicted"/>
<comment type="caution">
    <text evidence="2">The sequence shown here is derived from an EMBL/GenBank/DDBJ whole genome shotgun (WGS) entry which is preliminary data.</text>
</comment>
<dbReference type="AlphaFoldDB" id="A0AAD7SE67"/>
<reference evidence="2" key="1">
    <citation type="journal article" date="2023" name="Science">
        <title>Genome structures resolve the early diversification of teleost fishes.</title>
        <authorList>
            <person name="Parey E."/>
            <person name="Louis A."/>
            <person name="Montfort J."/>
            <person name="Bouchez O."/>
            <person name="Roques C."/>
            <person name="Iampietro C."/>
            <person name="Lluch J."/>
            <person name="Castinel A."/>
            <person name="Donnadieu C."/>
            <person name="Desvignes T."/>
            <person name="Floi Bucao C."/>
            <person name="Jouanno E."/>
            <person name="Wen M."/>
            <person name="Mejri S."/>
            <person name="Dirks R."/>
            <person name="Jansen H."/>
            <person name="Henkel C."/>
            <person name="Chen W.J."/>
            <person name="Zahm M."/>
            <person name="Cabau C."/>
            <person name="Klopp C."/>
            <person name="Thompson A.W."/>
            <person name="Robinson-Rechavi M."/>
            <person name="Braasch I."/>
            <person name="Lecointre G."/>
            <person name="Bobe J."/>
            <person name="Postlethwait J.H."/>
            <person name="Berthelot C."/>
            <person name="Roest Crollius H."/>
            <person name="Guiguen Y."/>
        </authorList>
    </citation>
    <scope>NUCLEOTIDE SEQUENCE</scope>
    <source>
        <strain evidence="2">NC1722</strain>
    </source>
</reference>
<protein>
    <recommendedName>
        <fullName evidence="4">Secreted protein</fullName>
    </recommendedName>
</protein>
<gene>
    <name evidence="2" type="ORF">AAFF_G00394820</name>
</gene>
<evidence type="ECO:0008006" key="4">
    <source>
        <dbReference type="Google" id="ProtNLM"/>
    </source>
</evidence>